<proteinExistence type="predicted"/>
<dbReference type="Proteomes" id="UP001652625">
    <property type="component" value="Chromosome 08"/>
</dbReference>
<evidence type="ECO:0000256" key="1">
    <source>
        <dbReference type="SAM" id="MobiDB-lite"/>
    </source>
</evidence>
<name>A0ABM4CFH2_HYDVU</name>
<evidence type="ECO:0000313" key="2">
    <source>
        <dbReference type="Proteomes" id="UP001652625"/>
    </source>
</evidence>
<accession>A0ABM4CFH2</accession>
<feature type="region of interest" description="Disordered" evidence="1">
    <location>
        <begin position="61"/>
        <end position="98"/>
    </location>
</feature>
<reference evidence="3" key="1">
    <citation type="submission" date="2025-08" db="UniProtKB">
        <authorList>
            <consortium name="RefSeq"/>
        </authorList>
    </citation>
    <scope>IDENTIFICATION</scope>
</reference>
<sequence length="387" mass="46034">MIKMFQSKFFRKDDEKKMVMISQNQSLKEESKTKHNLKVTFQRNKLFKMFLRNKIRPMEESETFKYEPSDAREVEESLDSRMKDSSSQNTFQQEKKKKNKKINFWKLFHRGNKTNKEKKNVESTFYANIFEKLIENDEIDTIDKENLIENNKINIINNENFIENDGIDIFDRENYIENNKINLDDKIFSENDKIDIIDDKILSENDNDLSFDSFYSCLDEIYMDSITYLSQIDSFDLFEKEKDFEFIHDIESVESLNIENINQSSSYTFSDSDDEFVSDFVSNDVLNSTLQLASLDKEIWNSTSIINTIDTNNDQLQCEINEKELLLCENIKKELLQCENIKKELLQCENIKKELLQCENIKKELLQCENIKKELLQCEIIKKDSLH</sequence>
<organism evidence="2 3">
    <name type="scientific">Hydra vulgaris</name>
    <name type="common">Hydra</name>
    <name type="synonym">Hydra attenuata</name>
    <dbReference type="NCBI Taxonomy" id="6087"/>
    <lineage>
        <taxon>Eukaryota</taxon>
        <taxon>Metazoa</taxon>
        <taxon>Cnidaria</taxon>
        <taxon>Hydrozoa</taxon>
        <taxon>Hydroidolina</taxon>
        <taxon>Anthoathecata</taxon>
        <taxon>Aplanulata</taxon>
        <taxon>Hydridae</taxon>
        <taxon>Hydra</taxon>
    </lineage>
</organism>
<gene>
    <name evidence="3" type="primary">LOC136084343</name>
</gene>
<evidence type="ECO:0000313" key="3">
    <source>
        <dbReference type="RefSeq" id="XP_065660452.1"/>
    </source>
</evidence>
<keyword evidence="2" id="KW-1185">Reference proteome</keyword>
<dbReference type="GeneID" id="136084343"/>
<dbReference type="RefSeq" id="XP_065660452.1">
    <property type="nucleotide sequence ID" value="XM_065804380.1"/>
</dbReference>
<feature type="compositionally biased region" description="Basic and acidic residues" evidence="1">
    <location>
        <begin position="61"/>
        <end position="84"/>
    </location>
</feature>
<protein>
    <submittedName>
        <fullName evidence="3">Eukaryotic translation initiation factor 2-alpha kinase 1-like</fullName>
    </submittedName>
</protein>